<proteinExistence type="predicted"/>
<reference evidence="1" key="1">
    <citation type="submission" date="2018-05" db="EMBL/GenBank/DDBJ databases">
        <authorList>
            <person name="Lanie J.A."/>
            <person name="Ng W.-L."/>
            <person name="Kazmierczak K.M."/>
            <person name="Andrzejewski T.M."/>
            <person name="Davidsen T.M."/>
            <person name="Wayne K.J."/>
            <person name="Tettelin H."/>
            <person name="Glass J.I."/>
            <person name="Rusch D."/>
            <person name="Podicherti R."/>
            <person name="Tsui H.-C.T."/>
            <person name="Winkler M.E."/>
        </authorList>
    </citation>
    <scope>NUCLEOTIDE SEQUENCE</scope>
</reference>
<dbReference type="AlphaFoldDB" id="A0A383CSG9"/>
<feature type="non-terminal residue" evidence="1">
    <location>
        <position position="51"/>
    </location>
</feature>
<accession>A0A383CSG9</accession>
<protein>
    <submittedName>
        <fullName evidence="1">Uncharacterized protein</fullName>
    </submittedName>
</protein>
<evidence type="ECO:0000313" key="1">
    <source>
        <dbReference type="EMBL" id="SVE34999.1"/>
    </source>
</evidence>
<gene>
    <name evidence="1" type="ORF">METZ01_LOCUS487853</name>
</gene>
<sequence>MRTALIILVALLIVSAAIGITVILVGSFGDTEVRILATSGVLSGYTALMMP</sequence>
<organism evidence="1">
    <name type="scientific">marine metagenome</name>
    <dbReference type="NCBI Taxonomy" id="408172"/>
    <lineage>
        <taxon>unclassified sequences</taxon>
        <taxon>metagenomes</taxon>
        <taxon>ecological metagenomes</taxon>
    </lineage>
</organism>
<name>A0A383CSG9_9ZZZZ</name>
<dbReference type="EMBL" id="UINC01211200">
    <property type="protein sequence ID" value="SVE34999.1"/>
    <property type="molecule type" value="Genomic_DNA"/>
</dbReference>